<feature type="transmembrane region" description="Helical" evidence="1">
    <location>
        <begin position="123"/>
        <end position="143"/>
    </location>
</feature>
<organism evidence="3 4">
    <name type="scientific">Bernardetia litoralis (strain ATCC 23117 / DSM 6794 / NBRC 15988 / NCIMB 1366 / Fx l1 / Sio-4)</name>
    <name type="common">Flexibacter litoralis</name>
    <dbReference type="NCBI Taxonomy" id="880071"/>
    <lineage>
        <taxon>Bacteria</taxon>
        <taxon>Pseudomonadati</taxon>
        <taxon>Bacteroidota</taxon>
        <taxon>Cytophagia</taxon>
        <taxon>Cytophagales</taxon>
        <taxon>Bernardetiaceae</taxon>
        <taxon>Bernardetia</taxon>
    </lineage>
</organism>
<proteinExistence type="predicted"/>
<dbReference type="KEGG" id="fli:Fleli_2161"/>
<feature type="transmembrane region" description="Helical" evidence="1">
    <location>
        <begin position="149"/>
        <end position="170"/>
    </location>
</feature>
<dbReference type="InterPro" id="IPR005804">
    <property type="entry name" value="FA_desaturase_dom"/>
</dbReference>
<keyword evidence="1" id="KW-0812">Transmembrane</keyword>
<evidence type="ECO:0000313" key="3">
    <source>
        <dbReference type="EMBL" id="AFM04541.1"/>
    </source>
</evidence>
<feature type="transmembrane region" description="Helical" evidence="1">
    <location>
        <begin position="7"/>
        <end position="29"/>
    </location>
</feature>
<feature type="domain" description="Fatty acid desaturase" evidence="2">
    <location>
        <begin position="34"/>
        <end position="119"/>
    </location>
</feature>
<dbReference type="RefSeq" id="WP_014797988.1">
    <property type="nucleotide sequence ID" value="NC_018018.1"/>
</dbReference>
<sequence>MNQKGTYIGITVITLWLFSLGFLLSVYEINWYNPLTYLFFLIQTHLYTGIFITAHDAMHHTVSKNTKVNNIIGTIATGLFAFNYYPRLLKKHHEHHRFVATDKDPDFHHGNFWVWYFNFAKNYITIIQIILMAITYNILKLIFPLENVIFYWMIPSVVATCQLFYFGTYLPHRHAPDNKHHSRSQAKNHVWAFISCYFFGYHYEHHDSPNTPWWRLYQKR</sequence>
<reference evidence="4" key="1">
    <citation type="submission" date="2012-06" db="EMBL/GenBank/DDBJ databases">
        <title>The complete genome of Flexibacter litoralis DSM 6794.</title>
        <authorList>
            <person name="Lucas S."/>
            <person name="Copeland A."/>
            <person name="Lapidus A."/>
            <person name="Glavina del Rio T."/>
            <person name="Dalin E."/>
            <person name="Tice H."/>
            <person name="Bruce D."/>
            <person name="Goodwin L."/>
            <person name="Pitluck S."/>
            <person name="Peters L."/>
            <person name="Ovchinnikova G."/>
            <person name="Lu M."/>
            <person name="Kyrpides N."/>
            <person name="Mavromatis K."/>
            <person name="Ivanova N."/>
            <person name="Brettin T."/>
            <person name="Detter J.C."/>
            <person name="Han C."/>
            <person name="Larimer F."/>
            <person name="Land M."/>
            <person name="Hauser L."/>
            <person name="Markowitz V."/>
            <person name="Cheng J.-F."/>
            <person name="Hugenholtz P."/>
            <person name="Woyke T."/>
            <person name="Wu D."/>
            <person name="Spring S."/>
            <person name="Lang E."/>
            <person name="Kopitz M."/>
            <person name="Brambilla E."/>
            <person name="Klenk H.-P."/>
            <person name="Eisen J.A."/>
        </authorList>
    </citation>
    <scope>NUCLEOTIDE SEQUENCE [LARGE SCALE GENOMIC DNA]</scope>
    <source>
        <strain evidence="4">ATCC 23117 / DSM 6794 / NBRC 15988 / NCIMB 1366 / Sio-4</strain>
    </source>
</reference>
<dbReference type="OrthoDB" id="9792534at2"/>
<evidence type="ECO:0000313" key="4">
    <source>
        <dbReference type="Proteomes" id="UP000006054"/>
    </source>
</evidence>
<dbReference type="Pfam" id="PF00487">
    <property type="entry name" value="FA_desaturase"/>
    <property type="match status" value="2"/>
</dbReference>
<dbReference type="Proteomes" id="UP000006054">
    <property type="component" value="Chromosome"/>
</dbReference>
<accession>I4AKQ6</accession>
<dbReference type="AlphaFoldDB" id="I4AKQ6"/>
<dbReference type="eggNOG" id="COG3239">
    <property type="taxonomic scope" value="Bacteria"/>
</dbReference>
<dbReference type="GO" id="GO:0006629">
    <property type="term" value="P:lipid metabolic process"/>
    <property type="evidence" value="ECO:0007669"/>
    <property type="project" value="InterPro"/>
</dbReference>
<dbReference type="EMBL" id="CP003345">
    <property type="protein sequence ID" value="AFM04541.1"/>
    <property type="molecule type" value="Genomic_DNA"/>
</dbReference>
<keyword evidence="1" id="KW-0472">Membrane</keyword>
<feature type="domain" description="Fatty acid desaturase" evidence="2">
    <location>
        <begin position="122"/>
        <end position="216"/>
    </location>
</feature>
<protein>
    <submittedName>
        <fullName evidence="3">Fatty acid desaturase</fullName>
    </submittedName>
</protein>
<keyword evidence="1" id="KW-1133">Transmembrane helix</keyword>
<dbReference type="HOGENOM" id="CLU_076576_0_0_10"/>
<dbReference type="PATRIC" id="fig|880071.3.peg.2148"/>
<keyword evidence="4" id="KW-1185">Reference proteome</keyword>
<name>I4AKQ6_BERLS</name>
<feature type="transmembrane region" description="Helical" evidence="1">
    <location>
        <begin position="35"/>
        <end position="54"/>
    </location>
</feature>
<evidence type="ECO:0000259" key="2">
    <source>
        <dbReference type="Pfam" id="PF00487"/>
    </source>
</evidence>
<dbReference type="STRING" id="880071.Fleli_2161"/>
<evidence type="ECO:0000256" key="1">
    <source>
        <dbReference type="SAM" id="Phobius"/>
    </source>
</evidence>
<gene>
    <name evidence="3" type="ordered locus">Fleli_2161</name>
</gene>